<feature type="transmembrane region" description="Helical" evidence="1">
    <location>
        <begin position="213"/>
        <end position="233"/>
    </location>
</feature>
<evidence type="ECO:0000256" key="1">
    <source>
        <dbReference type="SAM" id="Phobius"/>
    </source>
</evidence>
<keyword evidence="3" id="KW-1185">Reference proteome</keyword>
<keyword evidence="1" id="KW-0472">Membrane</keyword>
<protein>
    <submittedName>
        <fullName evidence="2">Uncharacterized protein</fullName>
    </submittedName>
</protein>
<organism evidence="2 3">
    <name type="scientific">Amycolatopsis australiensis</name>
    <dbReference type="NCBI Taxonomy" id="546364"/>
    <lineage>
        <taxon>Bacteria</taxon>
        <taxon>Bacillati</taxon>
        <taxon>Actinomycetota</taxon>
        <taxon>Actinomycetes</taxon>
        <taxon>Pseudonocardiales</taxon>
        <taxon>Pseudonocardiaceae</taxon>
        <taxon>Amycolatopsis</taxon>
    </lineage>
</organism>
<reference evidence="3" key="1">
    <citation type="submission" date="2016-11" db="EMBL/GenBank/DDBJ databases">
        <authorList>
            <person name="Varghese N."/>
            <person name="Submissions S."/>
        </authorList>
    </citation>
    <scope>NUCLEOTIDE SEQUENCE [LARGE SCALE GENOMIC DNA]</scope>
    <source>
        <strain evidence="3">DSM 44671</strain>
    </source>
</reference>
<keyword evidence="1" id="KW-0812">Transmembrane</keyword>
<name>A0A1K1T7B3_9PSEU</name>
<dbReference type="EMBL" id="FPJG01000006">
    <property type="protein sequence ID" value="SFW92521.1"/>
    <property type="molecule type" value="Genomic_DNA"/>
</dbReference>
<feature type="transmembrane region" description="Helical" evidence="1">
    <location>
        <begin position="105"/>
        <end position="123"/>
    </location>
</feature>
<accession>A0A1K1T7B3</accession>
<gene>
    <name evidence="2" type="ORF">SAMN04489730_8681</name>
</gene>
<evidence type="ECO:0000313" key="3">
    <source>
        <dbReference type="Proteomes" id="UP000182740"/>
    </source>
</evidence>
<proteinExistence type="predicted"/>
<dbReference type="STRING" id="546364.SAMN04489730_8681"/>
<keyword evidence="1" id="KW-1133">Transmembrane helix</keyword>
<dbReference type="AlphaFoldDB" id="A0A1K1T7B3"/>
<sequence>MAFGAWDAPKGALGAWDAPKGALGAWDAPKVALGAWDAPKVAFGAPPMPPPPPSAEALRAAVLIQRNQGRLGALWARPGRLGFGRGIWNHGEVPPRSLALKWPTVAIPAAAGVLVVLLAWLAGPGLLGITGDTLGAPVAAEVTKPAPCDKPDAVETVKFTVAGKTHVGTFNGCGHGQGERVDVSVPDQLPDQGTVTVQAADTSPGASDARRPLGLALLVFACFSGGMYVYLVLRTQPRPKPAS</sequence>
<evidence type="ECO:0000313" key="2">
    <source>
        <dbReference type="EMBL" id="SFW92521.1"/>
    </source>
</evidence>
<dbReference type="Proteomes" id="UP000182740">
    <property type="component" value="Unassembled WGS sequence"/>
</dbReference>